<evidence type="ECO:0000313" key="2">
    <source>
        <dbReference type="Proteomes" id="UP001054837"/>
    </source>
</evidence>
<evidence type="ECO:0000313" key="1">
    <source>
        <dbReference type="EMBL" id="GIX80595.1"/>
    </source>
</evidence>
<dbReference type="EMBL" id="BPLQ01001306">
    <property type="protein sequence ID" value="GIX80595.1"/>
    <property type="molecule type" value="Genomic_DNA"/>
</dbReference>
<sequence length="87" mass="9635">MALPEQRNPTTSCYQSHSVGINSAFCNLRCTSLMHCAVSCSSDTKRQHLRCGKELLSHPGHMPIPMISTPTAISLEQYHLRDSPPQV</sequence>
<comment type="caution">
    <text evidence="1">The sequence shown here is derived from an EMBL/GenBank/DDBJ whole genome shotgun (WGS) entry which is preliminary data.</text>
</comment>
<organism evidence="1 2">
    <name type="scientific">Caerostris darwini</name>
    <dbReference type="NCBI Taxonomy" id="1538125"/>
    <lineage>
        <taxon>Eukaryota</taxon>
        <taxon>Metazoa</taxon>
        <taxon>Ecdysozoa</taxon>
        <taxon>Arthropoda</taxon>
        <taxon>Chelicerata</taxon>
        <taxon>Arachnida</taxon>
        <taxon>Araneae</taxon>
        <taxon>Araneomorphae</taxon>
        <taxon>Entelegynae</taxon>
        <taxon>Araneoidea</taxon>
        <taxon>Araneidae</taxon>
        <taxon>Caerostris</taxon>
    </lineage>
</organism>
<dbReference type="Proteomes" id="UP001054837">
    <property type="component" value="Unassembled WGS sequence"/>
</dbReference>
<gene>
    <name evidence="1" type="ORF">CDAR_15871</name>
</gene>
<protein>
    <submittedName>
        <fullName evidence="1">Uncharacterized protein</fullName>
    </submittedName>
</protein>
<name>A0AAV4N8D8_9ARAC</name>
<reference evidence="1 2" key="1">
    <citation type="submission" date="2021-06" db="EMBL/GenBank/DDBJ databases">
        <title>Caerostris darwini draft genome.</title>
        <authorList>
            <person name="Kono N."/>
            <person name="Arakawa K."/>
        </authorList>
    </citation>
    <scope>NUCLEOTIDE SEQUENCE [LARGE SCALE GENOMIC DNA]</scope>
</reference>
<keyword evidence="2" id="KW-1185">Reference proteome</keyword>
<proteinExistence type="predicted"/>
<accession>A0AAV4N8D8</accession>
<dbReference type="AlphaFoldDB" id="A0AAV4N8D8"/>